<accession>A0ABD0NBA4</accession>
<feature type="region of interest" description="Disordered" evidence="1">
    <location>
        <begin position="77"/>
        <end position="102"/>
    </location>
</feature>
<feature type="non-terminal residue" evidence="2">
    <location>
        <position position="372"/>
    </location>
</feature>
<sequence length="372" mass="39432">MCPYMVVPVPVPSHPRSPALSRTTPRTLCLAIMTYYPDSCLCSSYQAGQAGAQLLAAYIEWVLVSCKSLLTADFADDTNPSLDPVPSPPSPRSMEHQPEPTGDRRAIATELRIDPEPEPVTSHQVREPATSLAREELKVEHKDAEEDPAHCTSAEGELKLDLGQMDLINFDVDIYADMPPLILPSSELSVDPEPSVCSDLSACLDFPPTLALLPHPLIPASPTICAVGSPRVCQFPLTSWLEDPSSPPPPIGPPAPPAPGLVVDLLLPQDSTPPAMPRRIVPPAPLGSSLPPAPSQSSVALTPARTSGSPPQSALPPPWLLPPWAAIMAAAWVSPGSSCSGSLLSPPWLLPLSDPPWTLLSPPWLLPPSPPS</sequence>
<proteinExistence type="predicted"/>
<name>A0ABD0NBA4_CIRMR</name>
<keyword evidence="3" id="KW-1185">Reference proteome</keyword>
<organism evidence="2 3">
    <name type="scientific">Cirrhinus mrigala</name>
    <name type="common">Mrigala</name>
    <dbReference type="NCBI Taxonomy" id="683832"/>
    <lineage>
        <taxon>Eukaryota</taxon>
        <taxon>Metazoa</taxon>
        <taxon>Chordata</taxon>
        <taxon>Craniata</taxon>
        <taxon>Vertebrata</taxon>
        <taxon>Euteleostomi</taxon>
        <taxon>Actinopterygii</taxon>
        <taxon>Neopterygii</taxon>
        <taxon>Teleostei</taxon>
        <taxon>Ostariophysi</taxon>
        <taxon>Cypriniformes</taxon>
        <taxon>Cyprinidae</taxon>
        <taxon>Labeoninae</taxon>
        <taxon>Labeonini</taxon>
        <taxon>Cirrhinus</taxon>
    </lineage>
</organism>
<evidence type="ECO:0000313" key="3">
    <source>
        <dbReference type="Proteomes" id="UP001529510"/>
    </source>
</evidence>
<dbReference type="EMBL" id="JAMKFB020000022">
    <property type="protein sequence ID" value="KAL0159349.1"/>
    <property type="molecule type" value="Genomic_DNA"/>
</dbReference>
<feature type="compositionally biased region" description="Pro residues" evidence="1">
    <location>
        <begin position="274"/>
        <end position="285"/>
    </location>
</feature>
<evidence type="ECO:0000256" key="1">
    <source>
        <dbReference type="SAM" id="MobiDB-lite"/>
    </source>
</evidence>
<dbReference type="AlphaFoldDB" id="A0ABD0NBA4"/>
<evidence type="ECO:0000313" key="2">
    <source>
        <dbReference type="EMBL" id="KAL0159349.1"/>
    </source>
</evidence>
<reference evidence="2 3" key="1">
    <citation type="submission" date="2024-05" db="EMBL/GenBank/DDBJ databases">
        <title>Genome sequencing and assembly of Indian major carp, Cirrhinus mrigala (Hamilton, 1822).</title>
        <authorList>
            <person name="Mohindra V."/>
            <person name="Chowdhury L.M."/>
            <person name="Lal K."/>
            <person name="Jena J.K."/>
        </authorList>
    </citation>
    <scope>NUCLEOTIDE SEQUENCE [LARGE SCALE GENOMIC DNA]</scope>
    <source>
        <strain evidence="2">CM1030</strain>
        <tissue evidence="2">Blood</tissue>
    </source>
</reference>
<comment type="caution">
    <text evidence="2">The sequence shown here is derived from an EMBL/GenBank/DDBJ whole genome shotgun (WGS) entry which is preliminary data.</text>
</comment>
<feature type="compositionally biased region" description="Low complexity" evidence="1">
    <location>
        <begin position="286"/>
        <end position="301"/>
    </location>
</feature>
<feature type="region of interest" description="Disordered" evidence="1">
    <location>
        <begin position="273"/>
        <end position="315"/>
    </location>
</feature>
<protein>
    <submittedName>
        <fullName evidence="2">Uncharacterized protein</fullName>
    </submittedName>
</protein>
<dbReference type="Proteomes" id="UP001529510">
    <property type="component" value="Unassembled WGS sequence"/>
</dbReference>
<gene>
    <name evidence="2" type="ORF">M9458_043074</name>
</gene>
<feature type="compositionally biased region" description="Basic and acidic residues" evidence="1">
    <location>
        <begin position="93"/>
        <end position="102"/>
    </location>
</feature>